<protein>
    <recommendedName>
        <fullName evidence="2">PF03932 family protein CutC</fullName>
    </recommendedName>
</protein>
<organism evidence="3 4">
    <name type="scientific">Paenibacillus whitsoniae</name>
    <dbReference type="NCBI Taxonomy" id="2496558"/>
    <lineage>
        <taxon>Bacteria</taxon>
        <taxon>Bacillati</taxon>
        <taxon>Bacillota</taxon>
        <taxon>Bacilli</taxon>
        <taxon>Bacillales</taxon>
        <taxon>Paenibacillaceae</taxon>
        <taxon>Paenibacillus</taxon>
    </lineage>
</organism>
<dbReference type="GO" id="GO:0005507">
    <property type="term" value="F:copper ion binding"/>
    <property type="evidence" value="ECO:0007669"/>
    <property type="project" value="TreeGrafter"/>
</dbReference>
<comment type="subcellular location">
    <subcellularLocation>
        <location evidence="2">Cytoplasm</location>
    </subcellularLocation>
</comment>
<dbReference type="Gene3D" id="3.20.20.380">
    <property type="entry name" value="Copper homeostasis (CutC) domain"/>
    <property type="match status" value="1"/>
</dbReference>
<sequence>MRERQVTLLMLLEVIATSVRDAVEAEKGGADRLELISAFAQGGLTPDIALVAQIVRTVTLPVHVMIRPHSRTFEVSREDLAHMTESMKALEAAGASAFVLGAITADKKIDEAALDQLLAVSRLPVTFHRAFDALANQETALADLQRYPQIRSVLTSGGAERAPDAVAQFQRLLPLTRGGTLRLLAGGGLTPENVQAFAQVTGVSCVHFGTGVRAGRRIDGGVDRALVRQVRERLDAIGRGG</sequence>
<reference evidence="3 4" key="1">
    <citation type="submission" date="2018-12" db="EMBL/GenBank/DDBJ databases">
        <title>Bacillus ochoae sp. nov., Paenibacillus whitsoniae sp. nov., Paenibacillus spiritus sp. nov. Isolated from the Mars Exploration Rover during spacecraft assembly.</title>
        <authorList>
            <person name="Seuylemezian A."/>
            <person name="Vaishampayan P."/>
        </authorList>
    </citation>
    <scope>NUCLEOTIDE SEQUENCE [LARGE SCALE GENOMIC DNA]</scope>
    <source>
        <strain evidence="3 4">MER 54</strain>
    </source>
</reference>
<evidence type="ECO:0000313" key="4">
    <source>
        <dbReference type="Proteomes" id="UP000276128"/>
    </source>
</evidence>
<evidence type="ECO:0000313" key="3">
    <source>
        <dbReference type="EMBL" id="RTE05799.1"/>
    </source>
</evidence>
<dbReference type="InterPro" id="IPR036822">
    <property type="entry name" value="CutC-like_dom_sf"/>
</dbReference>
<dbReference type="GO" id="GO:0005737">
    <property type="term" value="C:cytoplasm"/>
    <property type="evidence" value="ECO:0007669"/>
    <property type="project" value="UniProtKB-SubCell"/>
</dbReference>
<dbReference type="PANTHER" id="PTHR12598">
    <property type="entry name" value="COPPER HOMEOSTASIS PROTEIN CUTC"/>
    <property type="match status" value="1"/>
</dbReference>
<dbReference type="SUPFAM" id="SSF110395">
    <property type="entry name" value="CutC-like"/>
    <property type="match status" value="1"/>
</dbReference>
<evidence type="ECO:0000256" key="2">
    <source>
        <dbReference type="HAMAP-Rule" id="MF_00795"/>
    </source>
</evidence>
<comment type="caution">
    <text evidence="3">The sequence shown here is derived from an EMBL/GenBank/DDBJ whole genome shotgun (WGS) entry which is preliminary data.</text>
</comment>
<dbReference type="EMBL" id="RXHU01000078">
    <property type="protein sequence ID" value="RTE05799.1"/>
    <property type="molecule type" value="Genomic_DNA"/>
</dbReference>
<dbReference type="OrthoDB" id="9815677at2"/>
<evidence type="ECO:0000256" key="1">
    <source>
        <dbReference type="ARBA" id="ARBA00007768"/>
    </source>
</evidence>
<dbReference type="Pfam" id="PF03932">
    <property type="entry name" value="CutC"/>
    <property type="match status" value="1"/>
</dbReference>
<comment type="similarity">
    <text evidence="1 2">Belongs to the CutC family.</text>
</comment>
<dbReference type="HAMAP" id="MF_00795">
    <property type="entry name" value="CutC"/>
    <property type="match status" value="1"/>
</dbReference>
<dbReference type="PANTHER" id="PTHR12598:SF0">
    <property type="entry name" value="COPPER HOMEOSTASIS PROTEIN CUTC HOMOLOG"/>
    <property type="match status" value="1"/>
</dbReference>
<dbReference type="AlphaFoldDB" id="A0A3S0I809"/>
<proteinExistence type="inferred from homology"/>
<name>A0A3S0I809_9BACL</name>
<gene>
    <name evidence="2" type="primary">cutC</name>
    <name evidence="3" type="ORF">EJQ19_24010</name>
</gene>
<accession>A0A3S0I809</accession>
<dbReference type="InterPro" id="IPR005627">
    <property type="entry name" value="CutC-like"/>
</dbReference>
<comment type="caution">
    <text evidence="2">Once thought to be involved in copper homeostasis, experiments in E.coli have shown this is not the case.</text>
</comment>
<dbReference type="Proteomes" id="UP000276128">
    <property type="component" value="Unassembled WGS sequence"/>
</dbReference>
<keyword evidence="4" id="KW-1185">Reference proteome</keyword>
<keyword evidence="2" id="KW-0963">Cytoplasm</keyword>